<name>I4FUU2_MICAE</name>
<accession>I4FUU2</accession>
<evidence type="ECO:0000313" key="1">
    <source>
        <dbReference type="EMBL" id="CCH99417.1"/>
    </source>
</evidence>
<dbReference type="Gene3D" id="3.30.160.250">
    <property type="match status" value="1"/>
</dbReference>
<reference evidence="1 2" key="1">
    <citation type="submission" date="2012-04" db="EMBL/GenBank/DDBJ databases">
        <authorList>
            <person name="Genoscope - CEA"/>
        </authorList>
    </citation>
    <scope>NUCLEOTIDE SEQUENCE [LARGE SCALE GENOMIC DNA]</scope>
    <source>
        <strain evidence="1 2">9717</strain>
    </source>
</reference>
<evidence type="ECO:0000313" key="2">
    <source>
        <dbReference type="Proteomes" id="UP000003172"/>
    </source>
</evidence>
<dbReference type="SUPFAM" id="SSF143100">
    <property type="entry name" value="TTHA1013/TTHA0281-like"/>
    <property type="match status" value="1"/>
</dbReference>
<protein>
    <recommendedName>
        <fullName evidence="3">HicB-like antitoxin of toxin-antitoxin system domain-containing protein</fullName>
    </recommendedName>
</protein>
<dbReference type="EMBL" id="CAII01000581">
    <property type="protein sequence ID" value="CCH99417.1"/>
    <property type="molecule type" value="Genomic_DNA"/>
</dbReference>
<dbReference type="Proteomes" id="UP000003172">
    <property type="component" value="Unassembled WGS sequence"/>
</dbReference>
<dbReference type="AlphaFoldDB" id="I4FUU2"/>
<dbReference type="RefSeq" id="WP_002762722.1">
    <property type="nucleotide sequence ID" value="NZ_HE972756.1"/>
</dbReference>
<gene>
    <name evidence="1" type="ORF">MICAB_6210006</name>
</gene>
<organism evidence="1 2">
    <name type="scientific">Microcystis aeruginosa PCC 9717</name>
    <dbReference type="NCBI Taxonomy" id="1160286"/>
    <lineage>
        <taxon>Bacteria</taxon>
        <taxon>Bacillati</taxon>
        <taxon>Cyanobacteriota</taxon>
        <taxon>Cyanophyceae</taxon>
        <taxon>Oscillatoriophycideae</taxon>
        <taxon>Chroococcales</taxon>
        <taxon>Microcystaceae</taxon>
        <taxon>Microcystis</taxon>
    </lineage>
</organism>
<dbReference type="HOGENOM" id="CLU_114047_5_0_3"/>
<sequence length="64" mass="7199">MKYSILIQWSEEDNAYIASLPEWGKYARTHGSTHQEAIDNAQEVLGSSVCVMQWTGVIRDGTLI</sequence>
<proteinExistence type="predicted"/>
<dbReference type="InterPro" id="IPR035069">
    <property type="entry name" value="TTHA1013/TTHA0281-like"/>
</dbReference>
<evidence type="ECO:0008006" key="3">
    <source>
        <dbReference type="Google" id="ProtNLM"/>
    </source>
</evidence>
<comment type="caution">
    <text evidence="1">The sequence shown here is derived from an EMBL/GenBank/DDBJ whole genome shotgun (WGS) entry which is preliminary data.</text>
</comment>